<dbReference type="AlphaFoldDB" id="A0A117LG36"/>
<reference evidence="3 4" key="2">
    <citation type="journal article" date="2015" name="MBio">
        <title>Genome-Resolved Metagenomic Analysis Reveals Roles for Candidate Phyla and Other Microbial Community Members in Biogeochemical Transformations in Oil Reservoirs.</title>
        <authorList>
            <person name="Hu P."/>
            <person name="Tom L."/>
            <person name="Singh A."/>
            <person name="Thomas B.C."/>
            <person name="Baker B.J."/>
            <person name="Piceno Y.M."/>
            <person name="Andersen G.L."/>
            <person name="Banfield J.F."/>
        </authorList>
    </citation>
    <scope>NUCLEOTIDE SEQUENCE [LARGE SCALE GENOMIC DNA]</scope>
    <source>
        <strain evidence="1">57_489</strain>
    </source>
</reference>
<proteinExistence type="predicted"/>
<name>A0A117LG36_9EURY</name>
<accession>A0A117LG36</accession>
<evidence type="ECO:0000313" key="1">
    <source>
        <dbReference type="EMBL" id="KUK45238.1"/>
    </source>
</evidence>
<dbReference type="Proteomes" id="UP000057043">
    <property type="component" value="Unassembled WGS sequence"/>
</dbReference>
<dbReference type="EMBL" id="LGHB01000001">
    <property type="protein sequence ID" value="KUK97623.1"/>
    <property type="molecule type" value="Genomic_DNA"/>
</dbReference>
<gene>
    <name evidence="1" type="ORF">XD72_0373</name>
    <name evidence="2" type="ORF">XE07_0037</name>
</gene>
<comment type="caution">
    <text evidence="1">The sequence shown here is derived from an EMBL/GenBank/DDBJ whole genome shotgun (WGS) entry which is preliminary data.</text>
</comment>
<reference evidence="2" key="1">
    <citation type="journal article" date="2015" name="MBio">
        <title>Genome-resolved metagenomic analysis reveals roles for candidate phyla and other microbial community members in biogeochemical transformations in oil reservoirs.</title>
        <authorList>
            <person name="Hu P."/>
            <person name="Tom L."/>
            <person name="Singh A."/>
            <person name="Thomas B.C."/>
            <person name="Baker B.J."/>
            <person name="Piceno Y.M."/>
            <person name="Andersen G.L."/>
            <person name="Banfield J.F."/>
        </authorList>
    </citation>
    <scope>NUCLEOTIDE SEQUENCE [LARGE SCALE GENOMIC DNA]</scope>
    <source>
        <strain evidence="2">56_747</strain>
    </source>
</reference>
<organism evidence="1 4">
    <name type="scientific">Methanothrix harundinacea</name>
    <dbReference type="NCBI Taxonomy" id="301375"/>
    <lineage>
        <taxon>Archaea</taxon>
        <taxon>Methanobacteriati</taxon>
        <taxon>Methanobacteriota</taxon>
        <taxon>Stenosarchaea group</taxon>
        <taxon>Methanomicrobia</taxon>
        <taxon>Methanotrichales</taxon>
        <taxon>Methanotrichaceae</taxon>
        <taxon>Methanothrix</taxon>
    </lineage>
</organism>
<dbReference type="PATRIC" id="fig|301375.6.peg.1036"/>
<dbReference type="EMBL" id="LGFT01000006">
    <property type="protein sequence ID" value="KUK45238.1"/>
    <property type="molecule type" value="Genomic_DNA"/>
</dbReference>
<sequence length="116" mass="12271">MARFFLGVFIMAAIFSGLLLAIDHLGFMSPQGYDREPSPPVIERFEADPAESRPGESSILSWNVSGVGQAANVSIEPGIGPVAPEGEVCPPAPGDDDLQYLVPILREGPRLGQLPG</sequence>
<evidence type="ECO:0000313" key="4">
    <source>
        <dbReference type="Proteomes" id="UP000057043"/>
    </source>
</evidence>
<dbReference type="Proteomes" id="UP000053961">
    <property type="component" value="Unassembled WGS sequence"/>
</dbReference>
<evidence type="ECO:0000313" key="2">
    <source>
        <dbReference type="EMBL" id="KUK97623.1"/>
    </source>
</evidence>
<evidence type="ECO:0000313" key="3">
    <source>
        <dbReference type="Proteomes" id="UP000053961"/>
    </source>
</evidence>
<protein>
    <submittedName>
        <fullName evidence="1">Uncharacterized protein</fullName>
    </submittedName>
</protein>